<evidence type="ECO:0000256" key="6">
    <source>
        <dbReference type="ARBA" id="ARBA00022763"/>
    </source>
</evidence>
<dbReference type="InterPro" id="IPR009057">
    <property type="entry name" value="Homeodomain-like_sf"/>
</dbReference>
<evidence type="ECO:0000256" key="11">
    <source>
        <dbReference type="ARBA" id="ARBA00023163"/>
    </source>
</evidence>
<protein>
    <submittedName>
        <fullName evidence="15">Bifunctional DNA-binding transcriptional regulator/O6-methylguanine-DNA methyltransferase Ada</fullName>
        <ecNumber evidence="15">2.1.1.-</ecNumber>
    </submittedName>
</protein>
<dbReference type="InterPro" id="IPR018060">
    <property type="entry name" value="HTH_AraC"/>
</dbReference>
<dbReference type="PIRSF" id="PIRSF000409">
    <property type="entry name" value="Ada"/>
    <property type="match status" value="1"/>
</dbReference>
<dbReference type="InterPro" id="IPR001497">
    <property type="entry name" value="MethylDNA_cys_MeTrfase_AS"/>
</dbReference>
<evidence type="ECO:0000256" key="10">
    <source>
        <dbReference type="ARBA" id="ARBA00023159"/>
    </source>
</evidence>
<keyword evidence="7" id="KW-0862">Zinc</keyword>
<dbReference type="InterPro" id="IPR018062">
    <property type="entry name" value="HTH_AraC-typ_CS"/>
</dbReference>
<dbReference type="Pfam" id="PF12833">
    <property type="entry name" value="HTH_18"/>
    <property type="match status" value="1"/>
</dbReference>
<dbReference type="SMART" id="SM00342">
    <property type="entry name" value="HTH_ARAC"/>
    <property type="match status" value="1"/>
</dbReference>
<dbReference type="PROSITE" id="PS00041">
    <property type="entry name" value="HTH_ARAC_FAMILY_1"/>
    <property type="match status" value="1"/>
</dbReference>
<dbReference type="Gene3D" id="1.10.10.10">
    <property type="entry name" value="Winged helix-like DNA-binding domain superfamily/Winged helix DNA-binding domain"/>
    <property type="match status" value="1"/>
</dbReference>
<dbReference type="Gene3D" id="3.30.160.70">
    <property type="entry name" value="Methylated DNA-protein cysteine methyltransferase domain"/>
    <property type="match status" value="1"/>
</dbReference>
<dbReference type="SUPFAM" id="SSF53155">
    <property type="entry name" value="Methylated DNA-protein cysteine methyltransferase domain"/>
    <property type="match status" value="1"/>
</dbReference>
<dbReference type="PROSITE" id="PS01124">
    <property type="entry name" value="HTH_ARAC_FAMILY_2"/>
    <property type="match status" value="1"/>
</dbReference>
<gene>
    <name evidence="15" type="primary">ada</name>
    <name evidence="15" type="ORF">N8I74_19075</name>
</gene>
<evidence type="ECO:0000256" key="3">
    <source>
        <dbReference type="ARBA" id="ARBA00022603"/>
    </source>
</evidence>
<dbReference type="RefSeq" id="WP_263124792.1">
    <property type="nucleotide sequence ID" value="NZ_CP106753.1"/>
</dbReference>
<name>A0ABY6DPI0_9NEIS</name>
<dbReference type="Pfam" id="PF02805">
    <property type="entry name" value="Ada_Zn_binding"/>
    <property type="match status" value="1"/>
</dbReference>
<dbReference type="Gene3D" id="3.40.10.10">
    <property type="entry name" value="DNA Methylphosphotriester Repair Domain"/>
    <property type="match status" value="1"/>
</dbReference>
<dbReference type="NCBIfam" id="TIGR00589">
    <property type="entry name" value="ogt"/>
    <property type="match status" value="1"/>
</dbReference>
<dbReference type="SUPFAM" id="SSF57884">
    <property type="entry name" value="Ada DNA repair protein, N-terminal domain (N-Ada 10)"/>
    <property type="match status" value="1"/>
</dbReference>
<dbReference type="InterPro" id="IPR014048">
    <property type="entry name" value="MethylDNA_cys_MeTrfase_DNA-bd"/>
</dbReference>
<dbReference type="CDD" id="cd06445">
    <property type="entry name" value="ATase"/>
    <property type="match status" value="1"/>
</dbReference>
<keyword evidence="16" id="KW-1185">Reference proteome</keyword>
<dbReference type="EC" id="2.1.1.-" evidence="15"/>
<evidence type="ECO:0000313" key="15">
    <source>
        <dbReference type="EMBL" id="UXY15386.1"/>
    </source>
</evidence>
<dbReference type="GO" id="GO:0003677">
    <property type="term" value="F:DNA binding"/>
    <property type="evidence" value="ECO:0007669"/>
    <property type="project" value="UniProtKB-KW"/>
</dbReference>
<keyword evidence="8" id="KW-0805">Transcription regulation</keyword>
<keyword evidence="3 15" id="KW-0489">Methyltransferase</keyword>
<evidence type="ECO:0000256" key="13">
    <source>
        <dbReference type="ARBA" id="ARBA00049348"/>
    </source>
</evidence>
<dbReference type="PANTHER" id="PTHR10815">
    <property type="entry name" value="METHYLATED-DNA--PROTEIN-CYSTEINE METHYLTRANSFERASE"/>
    <property type="match status" value="1"/>
</dbReference>
<comment type="catalytic activity">
    <reaction evidence="13">
        <text>a 6-O-methyl-2'-deoxyguanosine in DNA + L-cysteinyl-[protein] = S-methyl-L-cysteinyl-[protein] + a 2'-deoxyguanosine in DNA</text>
        <dbReference type="Rhea" id="RHEA:24000"/>
        <dbReference type="Rhea" id="RHEA-COMP:10131"/>
        <dbReference type="Rhea" id="RHEA-COMP:10132"/>
        <dbReference type="Rhea" id="RHEA-COMP:11367"/>
        <dbReference type="Rhea" id="RHEA-COMP:11368"/>
        <dbReference type="ChEBI" id="CHEBI:29950"/>
        <dbReference type="ChEBI" id="CHEBI:82612"/>
        <dbReference type="ChEBI" id="CHEBI:85445"/>
        <dbReference type="ChEBI" id="CHEBI:85448"/>
        <dbReference type="EC" id="2.1.1.63"/>
    </reaction>
</comment>
<dbReference type="InterPro" id="IPR016221">
    <property type="entry name" value="Bifunct_regulatory_prot_Ada"/>
</dbReference>
<dbReference type="EMBL" id="CP106753">
    <property type="protein sequence ID" value="UXY15386.1"/>
    <property type="molecule type" value="Genomic_DNA"/>
</dbReference>
<dbReference type="PROSITE" id="PS00374">
    <property type="entry name" value="MGMT"/>
    <property type="match status" value="1"/>
</dbReference>
<keyword evidence="4 15" id="KW-0808">Transferase</keyword>
<dbReference type="Proteomes" id="UP001061302">
    <property type="component" value="Chromosome"/>
</dbReference>
<dbReference type="InterPro" id="IPR004026">
    <property type="entry name" value="Ada_DNA_repair_Zn-bd"/>
</dbReference>
<evidence type="ECO:0000259" key="14">
    <source>
        <dbReference type="PROSITE" id="PS01124"/>
    </source>
</evidence>
<dbReference type="InterPro" id="IPR036631">
    <property type="entry name" value="MGMT_N_sf"/>
</dbReference>
<evidence type="ECO:0000256" key="5">
    <source>
        <dbReference type="ARBA" id="ARBA00022723"/>
    </source>
</evidence>
<keyword evidence="12" id="KW-0234">DNA repair</keyword>
<dbReference type="GO" id="GO:0008168">
    <property type="term" value="F:methyltransferase activity"/>
    <property type="evidence" value="ECO:0007669"/>
    <property type="project" value="UniProtKB-KW"/>
</dbReference>
<comment type="catalytic activity">
    <reaction evidence="1">
        <text>a 4-O-methyl-thymidine in DNA + L-cysteinyl-[protein] = a thymidine in DNA + S-methyl-L-cysteinyl-[protein]</text>
        <dbReference type="Rhea" id="RHEA:53428"/>
        <dbReference type="Rhea" id="RHEA-COMP:10131"/>
        <dbReference type="Rhea" id="RHEA-COMP:10132"/>
        <dbReference type="Rhea" id="RHEA-COMP:13555"/>
        <dbReference type="Rhea" id="RHEA-COMP:13556"/>
        <dbReference type="ChEBI" id="CHEBI:29950"/>
        <dbReference type="ChEBI" id="CHEBI:82612"/>
        <dbReference type="ChEBI" id="CHEBI:137386"/>
        <dbReference type="ChEBI" id="CHEBI:137387"/>
        <dbReference type="EC" id="2.1.1.63"/>
    </reaction>
</comment>
<evidence type="ECO:0000256" key="7">
    <source>
        <dbReference type="ARBA" id="ARBA00022833"/>
    </source>
</evidence>
<dbReference type="SUPFAM" id="SSF46689">
    <property type="entry name" value="Homeodomain-like"/>
    <property type="match status" value="1"/>
</dbReference>
<evidence type="ECO:0000256" key="12">
    <source>
        <dbReference type="ARBA" id="ARBA00023204"/>
    </source>
</evidence>
<feature type="domain" description="HTH araC/xylS-type" evidence="14">
    <location>
        <begin position="91"/>
        <end position="187"/>
    </location>
</feature>
<sequence length="365" mass="38747">MKTADPPLPYDDAAHRWHAVQQRDAGADGVFWYAVRSTGVYCRPSCPSRPARRDNVSFWSSPAEAEAAGFRPCKRCRPDLAPASPHVAAIERACRAIETAETPPSLATLAQLAGLSRYHFHRVFKALTGVTPRQYAATRRAARLQDGLRQGRSVTAAYFEAGFGSSSRLYEQADALLGMKPGRYRLGGAGETIRFGVGQCALGAILVAATARGVCAIELGDDPQALVQQLQDRFPKAELIGGDTQFEGWMAAAVGLVEAPGVAAKALPLDVRGTAFQCRVWQALTEIPPGETASYAEIAARIGAPGSARAVARACAGNALAVAIPCHRVVRQDGGLSGYRWGVARKQALLTWEAGLAQAVPQGAE</sequence>
<comment type="cofactor">
    <cofactor evidence="2">
        <name>Zn(2+)</name>
        <dbReference type="ChEBI" id="CHEBI:29105"/>
    </cofactor>
</comment>
<dbReference type="Gene3D" id="1.10.10.60">
    <property type="entry name" value="Homeodomain-like"/>
    <property type="match status" value="1"/>
</dbReference>
<dbReference type="InterPro" id="IPR036217">
    <property type="entry name" value="MethylDNA_cys_MeTrfase_DNAb"/>
</dbReference>
<dbReference type="GO" id="GO:0032259">
    <property type="term" value="P:methylation"/>
    <property type="evidence" value="ECO:0007669"/>
    <property type="project" value="UniProtKB-KW"/>
</dbReference>
<evidence type="ECO:0000256" key="1">
    <source>
        <dbReference type="ARBA" id="ARBA00001286"/>
    </source>
</evidence>
<dbReference type="InterPro" id="IPR036388">
    <property type="entry name" value="WH-like_DNA-bd_sf"/>
</dbReference>
<dbReference type="InterPro" id="IPR035451">
    <property type="entry name" value="Ada-like_dom_sf"/>
</dbReference>
<organism evidence="15 16">
    <name type="scientific">Chitiniphilus purpureus</name>
    <dbReference type="NCBI Taxonomy" id="2981137"/>
    <lineage>
        <taxon>Bacteria</taxon>
        <taxon>Pseudomonadati</taxon>
        <taxon>Pseudomonadota</taxon>
        <taxon>Betaproteobacteria</taxon>
        <taxon>Neisseriales</taxon>
        <taxon>Chitinibacteraceae</taxon>
        <taxon>Chitiniphilus</taxon>
    </lineage>
</organism>
<evidence type="ECO:0000256" key="4">
    <source>
        <dbReference type="ARBA" id="ARBA00022679"/>
    </source>
</evidence>
<accession>A0ABY6DPI0</accession>
<proteinExistence type="predicted"/>
<evidence type="ECO:0000256" key="8">
    <source>
        <dbReference type="ARBA" id="ARBA00023015"/>
    </source>
</evidence>
<evidence type="ECO:0000256" key="2">
    <source>
        <dbReference type="ARBA" id="ARBA00001947"/>
    </source>
</evidence>
<evidence type="ECO:0000313" key="16">
    <source>
        <dbReference type="Proteomes" id="UP001061302"/>
    </source>
</evidence>
<dbReference type="NCBIfam" id="NF011964">
    <property type="entry name" value="PRK15435.1"/>
    <property type="match status" value="1"/>
</dbReference>
<reference evidence="15" key="1">
    <citation type="submission" date="2022-10" db="EMBL/GenBank/DDBJ databases">
        <title>Chitiniphilus purpureus sp. nov., a novel chitin-degrading bacterium isolated from crawfish pond sediment.</title>
        <authorList>
            <person name="Li K."/>
        </authorList>
    </citation>
    <scope>NUCLEOTIDE SEQUENCE</scope>
    <source>
        <strain evidence="15">CD1</strain>
    </source>
</reference>
<dbReference type="PANTHER" id="PTHR10815:SF14">
    <property type="entry name" value="BIFUNCTIONAL TRANSCRIPTIONAL ACTIVATOR_DNA REPAIR ENZYME ADA"/>
    <property type="match status" value="1"/>
</dbReference>
<keyword evidence="11" id="KW-0804">Transcription</keyword>
<keyword evidence="10" id="KW-0010">Activator</keyword>
<keyword evidence="6" id="KW-0227">DNA damage</keyword>
<dbReference type="SUPFAM" id="SSF46767">
    <property type="entry name" value="Methylated DNA-protein cysteine methyltransferase, C-terminal domain"/>
    <property type="match status" value="1"/>
</dbReference>
<keyword evidence="5" id="KW-0479">Metal-binding</keyword>
<keyword evidence="9 15" id="KW-0238">DNA-binding</keyword>
<dbReference type="Pfam" id="PF01035">
    <property type="entry name" value="DNA_binding_1"/>
    <property type="match status" value="1"/>
</dbReference>
<evidence type="ECO:0000256" key="9">
    <source>
        <dbReference type="ARBA" id="ARBA00023125"/>
    </source>
</evidence>